<accession>A0A212JB69</accession>
<organism evidence="2">
    <name type="scientific">uncultured Dysgonomonas sp</name>
    <dbReference type="NCBI Taxonomy" id="206096"/>
    <lineage>
        <taxon>Bacteria</taxon>
        <taxon>Pseudomonadati</taxon>
        <taxon>Bacteroidota</taxon>
        <taxon>Bacteroidia</taxon>
        <taxon>Bacteroidales</taxon>
        <taxon>Dysgonomonadaceae</taxon>
        <taxon>Dysgonomonas</taxon>
        <taxon>environmental samples</taxon>
    </lineage>
</organism>
<protein>
    <recommendedName>
        <fullName evidence="1">Outer membrane protein beta-barrel domain-containing protein</fullName>
    </recommendedName>
</protein>
<dbReference type="InterPro" id="IPR025665">
    <property type="entry name" value="Beta-barrel_OMP_2"/>
</dbReference>
<sequence>MKTILKIFLLISLFVCSIGPINAQYPKKRITSDIHVGLNLAGMDIKNENTYKQAKVGVHIGFNVNYKFWSNMQLQTGLFVTKKGLKRHIHTVEKNGDISVTTYDGYYNATGNYIQMPFNLGYELYFTKSWAFNINGGLYAAYGYKGTGTTSSVTVISDNIGKPVVTTVPEVEFESFTPDRWRRFDYGLNAKVGLVYDIYTINIGYEYGLYNIAYTGPELKNRNFFVSFGFRF</sequence>
<evidence type="ECO:0000259" key="1">
    <source>
        <dbReference type="Pfam" id="PF13568"/>
    </source>
</evidence>
<feature type="domain" description="Outer membrane protein beta-barrel" evidence="1">
    <location>
        <begin position="23"/>
        <end position="212"/>
    </location>
</feature>
<dbReference type="AlphaFoldDB" id="A0A212JB69"/>
<reference evidence="2" key="1">
    <citation type="submission" date="2016-04" db="EMBL/GenBank/DDBJ databases">
        <authorList>
            <person name="Evans L.H."/>
            <person name="Alamgir A."/>
            <person name="Owens N."/>
            <person name="Weber N.D."/>
            <person name="Virtaneva K."/>
            <person name="Barbian K."/>
            <person name="Babar A."/>
            <person name="Rosenke K."/>
        </authorList>
    </citation>
    <scope>NUCLEOTIDE SEQUENCE</scope>
    <source>
        <strain evidence="2">86-2</strain>
    </source>
</reference>
<dbReference type="RefSeq" id="WP_296947990.1">
    <property type="nucleotide sequence ID" value="NZ_LT599021.1"/>
</dbReference>
<name>A0A212JB69_9BACT</name>
<dbReference type="EMBL" id="FLUL01000001">
    <property type="protein sequence ID" value="SBV96485.1"/>
    <property type="molecule type" value="Genomic_DNA"/>
</dbReference>
<dbReference type="Pfam" id="PF13568">
    <property type="entry name" value="OMP_b-brl_2"/>
    <property type="match status" value="1"/>
</dbReference>
<evidence type="ECO:0000313" key="2">
    <source>
        <dbReference type="EMBL" id="SBV96485.1"/>
    </source>
</evidence>
<gene>
    <name evidence="2" type="ORF">KL86DYS2_11102</name>
</gene>
<proteinExistence type="predicted"/>